<dbReference type="PANTHER" id="PTHR46720">
    <property type="entry name" value="HYDROXYLASE, PUTATIVE (AFU_ORTHOLOGUE AFUA_3G01460)-RELATED"/>
    <property type="match status" value="1"/>
</dbReference>
<protein>
    <recommendedName>
        <fullName evidence="7">FAD-binding domain-containing protein</fullName>
    </recommendedName>
</protein>
<comment type="caution">
    <text evidence="8">The sequence shown here is derived from an EMBL/GenBank/DDBJ whole genome shotgun (WGS) entry which is preliminary data.</text>
</comment>
<dbReference type="SUPFAM" id="SSF51905">
    <property type="entry name" value="FAD/NAD(P)-binding domain"/>
    <property type="match status" value="1"/>
</dbReference>
<feature type="transmembrane region" description="Helical" evidence="6">
    <location>
        <begin position="7"/>
        <end position="27"/>
    </location>
</feature>
<dbReference type="Proteomes" id="UP000829685">
    <property type="component" value="Unassembled WGS sequence"/>
</dbReference>
<dbReference type="GO" id="GO:0016491">
    <property type="term" value="F:oxidoreductase activity"/>
    <property type="evidence" value="ECO:0007669"/>
    <property type="project" value="UniProtKB-KW"/>
</dbReference>
<dbReference type="OrthoDB" id="417877at2759"/>
<gene>
    <name evidence="8" type="ORF">JX265_012187</name>
</gene>
<dbReference type="PRINTS" id="PR00420">
    <property type="entry name" value="RNGMNOXGNASE"/>
</dbReference>
<dbReference type="PANTHER" id="PTHR46720:SF3">
    <property type="entry name" value="FAD-BINDING DOMAIN-CONTAINING PROTEIN-RELATED"/>
    <property type="match status" value="1"/>
</dbReference>
<sequence>MAGLRPSFDVAIIGAGIGGLALAIGLLRQGVSFTLYEAAPCFSSVGAGVGLGPNAIRAMELIQPGFHELYKRISSGNITPGKDHVMMDAMLVEDGLGERRGMRPMPYGAPCYDRTSAHRKDLLDILTSWIPGKNVRFNKRVKRLSQNEKGAVIEFEDGNIVAASCVIGSDGIKGASRGAVLGDRWPEYVQARYTGKYVYRSIIPMEEAMKILGKDVDGNEIAGDAKMFMGDRCIIATFPISKGTQSNMVCFRPDDQPWSHPEWTRAVSKHTMMQDIRKLGVDERLVTLLNWANPLQWALFHHIITPTYYNHRICLLGDSAHAMLPHQAAGAGQCIEDALVLCRLLGLVKDPSQIEKAFEVYDGIRRPRAQKVVKTSQEAGDLCAFQVPGVGSDMDKIVANQAERYLWIWLHNLEEDVDRAESEFNALSEEARSAAQPTLVGIKTASAALVA</sequence>
<feature type="domain" description="FAD-binding" evidence="7">
    <location>
        <begin position="8"/>
        <end position="375"/>
    </location>
</feature>
<keyword evidence="9" id="KW-1185">Reference proteome</keyword>
<dbReference type="EMBL" id="JAFIMR010000050">
    <property type="protein sequence ID" value="KAI1855742.1"/>
    <property type="molecule type" value="Genomic_DNA"/>
</dbReference>
<comment type="similarity">
    <text evidence="2">Belongs to the paxM FAD-dependent monooxygenase family.</text>
</comment>
<comment type="pathway">
    <text evidence="1">Secondary metabolite biosynthesis.</text>
</comment>
<reference evidence="8" key="1">
    <citation type="submission" date="2021-03" db="EMBL/GenBank/DDBJ databases">
        <title>Revisited historic fungal species revealed as producer of novel bioactive compounds through whole genome sequencing and comparative genomics.</title>
        <authorList>
            <person name="Vignolle G.A."/>
            <person name="Hochenegger N."/>
            <person name="Mach R.L."/>
            <person name="Mach-Aigner A.R."/>
            <person name="Javad Rahimi M."/>
            <person name="Salim K.A."/>
            <person name="Chan C.M."/>
            <person name="Lim L.B.L."/>
            <person name="Cai F."/>
            <person name="Druzhinina I.S."/>
            <person name="U'Ren J.M."/>
            <person name="Derntl C."/>
        </authorList>
    </citation>
    <scope>NUCLEOTIDE SEQUENCE</scope>
    <source>
        <strain evidence="8">TUCIM 5799</strain>
    </source>
</reference>
<dbReference type="GO" id="GO:0071949">
    <property type="term" value="F:FAD binding"/>
    <property type="evidence" value="ECO:0007669"/>
    <property type="project" value="InterPro"/>
</dbReference>
<dbReference type="SUPFAM" id="SSF54373">
    <property type="entry name" value="FAD-linked reductases, C-terminal domain"/>
    <property type="match status" value="1"/>
</dbReference>
<evidence type="ECO:0000256" key="2">
    <source>
        <dbReference type="ARBA" id="ARBA00007992"/>
    </source>
</evidence>
<evidence type="ECO:0000256" key="5">
    <source>
        <dbReference type="ARBA" id="ARBA00023002"/>
    </source>
</evidence>
<organism evidence="8 9">
    <name type="scientific">Neoarthrinium moseri</name>
    <dbReference type="NCBI Taxonomy" id="1658444"/>
    <lineage>
        <taxon>Eukaryota</taxon>
        <taxon>Fungi</taxon>
        <taxon>Dikarya</taxon>
        <taxon>Ascomycota</taxon>
        <taxon>Pezizomycotina</taxon>
        <taxon>Sordariomycetes</taxon>
        <taxon>Xylariomycetidae</taxon>
        <taxon>Amphisphaeriales</taxon>
        <taxon>Apiosporaceae</taxon>
        <taxon>Neoarthrinium</taxon>
    </lineage>
</organism>
<evidence type="ECO:0000256" key="6">
    <source>
        <dbReference type="SAM" id="Phobius"/>
    </source>
</evidence>
<keyword evidence="6" id="KW-0812">Transmembrane</keyword>
<dbReference type="InterPro" id="IPR051104">
    <property type="entry name" value="FAD_monoxygenase"/>
</dbReference>
<dbReference type="GO" id="GO:0044550">
    <property type="term" value="P:secondary metabolite biosynthetic process"/>
    <property type="evidence" value="ECO:0007669"/>
    <property type="project" value="TreeGrafter"/>
</dbReference>
<evidence type="ECO:0000256" key="3">
    <source>
        <dbReference type="ARBA" id="ARBA00022630"/>
    </source>
</evidence>
<dbReference type="InterPro" id="IPR036188">
    <property type="entry name" value="FAD/NAD-bd_sf"/>
</dbReference>
<keyword evidence="6" id="KW-0472">Membrane</keyword>
<dbReference type="AlphaFoldDB" id="A0A9P9WAM9"/>
<dbReference type="Gene3D" id="3.50.50.60">
    <property type="entry name" value="FAD/NAD(P)-binding domain"/>
    <property type="match status" value="1"/>
</dbReference>
<dbReference type="InterPro" id="IPR002938">
    <property type="entry name" value="FAD-bd"/>
</dbReference>
<keyword evidence="4" id="KW-0274">FAD</keyword>
<keyword evidence="3" id="KW-0285">Flavoprotein</keyword>
<accession>A0A9P9WAM9</accession>
<name>A0A9P9WAM9_9PEZI</name>
<evidence type="ECO:0000256" key="4">
    <source>
        <dbReference type="ARBA" id="ARBA00022827"/>
    </source>
</evidence>
<keyword evidence="6" id="KW-1133">Transmembrane helix</keyword>
<proteinExistence type="inferred from homology"/>
<evidence type="ECO:0000313" key="8">
    <source>
        <dbReference type="EMBL" id="KAI1855742.1"/>
    </source>
</evidence>
<evidence type="ECO:0000259" key="7">
    <source>
        <dbReference type="Pfam" id="PF01494"/>
    </source>
</evidence>
<evidence type="ECO:0000313" key="9">
    <source>
        <dbReference type="Proteomes" id="UP000829685"/>
    </source>
</evidence>
<evidence type="ECO:0000256" key="1">
    <source>
        <dbReference type="ARBA" id="ARBA00005179"/>
    </source>
</evidence>
<keyword evidence="5" id="KW-0560">Oxidoreductase</keyword>
<dbReference type="Pfam" id="PF01494">
    <property type="entry name" value="FAD_binding_3"/>
    <property type="match status" value="1"/>
</dbReference>